<dbReference type="PANTHER" id="PTHR46206:SF7">
    <property type="entry name" value="P450, PUTATIVE (EUROFUNG)-RELATED"/>
    <property type="match status" value="1"/>
</dbReference>
<evidence type="ECO:0000313" key="10">
    <source>
        <dbReference type="EMBL" id="KAK2600534.1"/>
    </source>
</evidence>
<dbReference type="PANTHER" id="PTHR46206">
    <property type="entry name" value="CYTOCHROME P450"/>
    <property type="match status" value="1"/>
</dbReference>
<keyword evidence="9" id="KW-0812">Transmembrane</keyword>
<sequence>MMATTSAPSEITDLVATQWPYVLSTLLAFAAAWLLQAALKRDPLSSLPMVGIEFGNADKRRAAFVQGAKNIYLEGYRKFRKGVFRITTSSFHDVVVLDPSFLSELKNLPDDTVSFGEAVSDFMQSKYTGIRADRPIIPHIVKKDLIPALNRLNPVIAEEVDQSYREELPPCKDFTPVNIYSKLLRIVAKVSGRIFIGPELCRSEKYIDTAIKYTIEVVGAVQAITEMGFWHRTLNAGAHPAVKTVRAREKAADAFLRPIVEGRKKAQKADPDFQKPDDLLQWLLDDGQDKFGEKGSKELASIQLGLTFAAIHTTSMTATNAFYTLAAMPEIMPELREEIRAVLKEHGTFTTQALQKMKKLDSFLREVMRMHPLGFSSFQRKVLKTFTLSNGQVIPAGCLIEVPIIGINFDDEVVDDPEKFDAFRSYRAREMEGLAGTEKANAGATNQFVTVSPTNLLFGYGRHACPGRFFAANEIKMIVSRAVLDYDMEMANGSTERYPNLTFGGQSTPDPSREILFKRVAI</sequence>
<comment type="caution">
    <text evidence="10">The sequence shown here is derived from an EMBL/GenBank/DDBJ whole genome shotgun (WGS) entry which is preliminary data.</text>
</comment>
<dbReference type="Pfam" id="PF00067">
    <property type="entry name" value="p450"/>
    <property type="match status" value="1"/>
</dbReference>
<name>A0AAD9VYV9_PHOAM</name>
<reference evidence="10" key="1">
    <citation type="submission" date="2023-06" db="EMBL/GenBank/DDBJ databases">
        <authorList>
            <person name="Noh H."/>
        </authorList>
    </citation>
    <scope>NUCLEOTIDE SEQUENCE</scope>
    <source>
        <strain evidence="10">DUCC20226</strain>
    </source>
</reference>
<evidence type="ECO:0000313" key="11">
    <source>
        <dbReference type="Proteomes" id="UP001265746"/>
    </source>
</evidence>
<keyword evidence="7 8" id="KW-0349">Heme</keyword>
<dbReference type="Gene3D" id="1.10.630.10">
    <property type="entry name" value="Cytochrome P450"/>
    <property type="match status" value="1"/>
</dbReference>
<dbReference type="EMBL" id="JAUJFL010000006">
    <property type="protein sequence ID" value="KAK2600534.1"/>
    <property type="molecule type" value="Genomic_DNA"/>
</dbReference>
<comment type="similarity">
    <text evidence="2 8">Belongs to the cytochrome P450 family.</text>
</comment>
<dbReference type="PRINTS" id="PR00465">
    <property type="entry name" value="EP450IV"/>
</dbReference>
<dbReference type="GO" id="GO:0016705">
    <property type="term" value="F:oxidoreductase activity, acting on paired donors, with incorporation or reduction of molecular oxygen"/>
    <property type="evidence" value="ECO:0007669"/>
    <property type="project" value="InterPro"/>
</dbReference>
<dbReference type="SUPFAM" id="SSF48264">
    <property type="entry name" value="Cytochrome P450"/>
    <property type="match status" value="1"/>
</dbReference>
<dbReference type="PROSITE" id="PS00086">
    <property type="entry name" value="CYTOCHROME_P450"/>
    <property type="match status" value="1"/>
</dbReference>
<evidence type="ECO:0000256" key="8">
    <source>
        <dbReference type="RuleBase" id="RU000461"/>
    </source>
</evidence>
<keyword evidence="11" id="KW-1185">Reference proteome</keyword>
<dbReference type="AlphaFoldDB" id="A0AAD9VYV9"/>
<keyword evidence="5 7" id="KW-0408">Iron</keyword>
<dbReference type="PRINTS" id="PR00385">
    <property type="entry name" value="P450"/>
</dbReference>
<keyword evidence="3 7" id="KW-0479">Metal-binding</keyword>
<organism evidence="10 11">
    <name type="scientific">Phomopsis amygdali</name>
    <name type="common">Fusicoccum amygdali</name>
    <dbReference type="NCBI Taxonomy" id="1214568"/>
    <lineage>
        <taxon>Eukaryota</taxon>
        <taxon>Fungi</taxon>
        <taxon>Dikarya</taxon>
        <taxon>Ascomycota</taxon>
        <taxon>Pezizomycotina</taxon>
        <taxon>Sordariomycetes</taxon>
        <taxon>Sordariomycetidae</taxon>
        <taxon>Diaporthales</taxon>
        <taxon>Diaporthaceae</taxon>
        <taxon>Diaporthe</taxon>
    </lineage>
</organism>
<accession>A0AAD9VYV9</accession>
<evidence type="ECO:0000256" key="6">
    <source>
        <dbReference type="ARBA" id="ARBA00023033"/>
    </source>
</evidence>
<evidence type="ECO:0000256" key="9">
    <source>
        <dbReference type="SAM" id="Phobius"/>
    </source>
</evidence>
<keyword evidence="9" id="KW-1133">Transmembrane helix</keyword>
<evidence type="ECO:0000256" key="3">
    <source>
        <dbReference type="ARBA" id="ARBA00022723"/>
    </source>
</evidence>
<proteinExistence type="inferred from homology"/>
<keyword evidence="9" id="KW-0472">Membrane</keyword>
<evidence type="ECO:0000256" key="2">
    <source>
        <dbReference type="ARBA" id="ARBA00010617"/>
    </source>
</evidence>
<dbReference type="Proteomes" id="UP001265746">
    <property type="component" value="Unassembled WGS sequence"/>
</dbReference>
<dbReference type="CDD" id="cd11041">
    <property type="entry name" value="CYP503A1-like"/>
    <property type="match status" value="1"/>
</dbReference>
<keyword evidence="6 8" id="KW-0503">Monooxygenase</keyword>
<comment type="cofactor">
    <cofactor evidence="1 7">
        <name>heme</name>
        <dbReference type="ChEBI" id="CHEBI:30413"/>
    </cofactor>
</comment>
<dbReference type="GO" id="GO:0004497">
    <property type="term" value="F:monooxygenase activity"/>
    <property type="evidence" value="ECO:0007669"/>
    <property type="project" value="UniProtKB-KW"/>
</dbReference>
<evidence type="ECO:0000256" key="5">
    <source>
        <dbReference type="ARBA" id="ARBA00023004"/>
    </source>
</evidence>
<feature type="transmembrane region" description="Helical" evidence="9">
    <location>
        <begin position="20"/>
        <end position="39"/>
    </location>
</feature>
<gene>
    <name evidence="10" type="ORF">N8I77_010061</name>
</gene>
<protein>
    <submittedName>
        <fullName evidence="10">Uncharacterized protein</fullName>
    </submittedName>
</protein>
<dbReference type="GO" id="GO:0005506">
    <property type="term" value="F:iron ion binding"/>
    <property type="evidence" value="ECO:0007669"/>
    <property type="project" value="InterPro"/>
</dbReference>
<keyword evidence="4 8" id="KW-0560">Oxidoreductase</keyword>
<dbReference type="InterPro" id="IPR002403">
    <property type="entry name" value="Cyt_P450_E_grp-IV"/>
</dbReference>
<dbReference type="InterPro" id="IPR017972">
    <property type="entry name" value="Cyt_P450_CS"/>
</dbReference>
<feature type="binding site" description="axial binding residue" evidence="7">
    <location>
        <position position="465"/>
    </location>
    <ligand>
        <name>heme</name>
        <dbReference type="ChEBI" id="CHEBI:30413"/>
    </ligand>
    <ligandPart>
        <name>Fe</name>
        <dbReference type="ChEBI" id="CHEBI:18248"/>
    </ligandPart>
</feature>
<evidence type="ECO:0000256" key="7">
    <source>
        <dbReference type="PIRSR" id="PIRSR602403-1"/>
    </source>
</evidence>
<dbReference type="InterPro" id="IPR036396">
    <property type="entry name" value="Cyt_P450_sf"/>
</dbReference>
<evidence type="ECO:0000256" key="1">
    <source>
        <dbReference type="ARBA" id="ARBA00001971"/>
    </source>
</evidence>
<dbReference type="InterPro" id="IPR001128">
    <property type="entry name" value="Cyt_P450"/>
</dbReference>
<dbReference type="GO" id="GO:0020037">
    <property type="term" value="F:heme binding"/>
    <property type="evidence" value="ECO:0007669"/>
    <property type="project" value="InterPro"/>
</dbReference>
<evidence type="ECO:0000256" key="4">
    <source>
        <dbReference type="ARBA" id="ARBA00023002"/>
    </source>
</evidence>